<dbReference type="NCBIfam" id="TIGR03831">
    <property type="entry name" value="YgiT_finger"/>
    <property type="match status" value="1"/>
</dbReference>
<proteinExistence type="predicted"/>
<protein>
    <submittedName>
        <fullName evidence="1">YgiT-type zinc finger domain-containing protein</fullName>
    </submittedName>
</protein>
<evidence type="ECO:0000313" key="2">
    <source>
        <dbReference type="Proteomes" id="UP000199445"/>
    </source>
</evidence>
<dbReference type="InterPro" id="IPR022453">
    <property type="entry name" value="Znf_MqsA-type"/>
</dbReference>
<keyword evidence="2" id="KW-1185">Reference proteome</keyword>
<dbReference type="RefSeq" id="WP_091704077.1">
    <property type="nucleotide sequence ID" value="NZ_BMYN01000001.1"/>
</dbReference>
<accession>A0A1I3UDU0</accession>
<dbReference type="Proteomes" id="UP000199445">
    <property type="component" value="Unassembled WGS sequence"/>
</dbReference>
<organism evidence="1 2">
    <name type="scientific">Marinobacter persicus</name>
    <dbReference type="NCBI Taxonomy" id="930118"/>
    <lineage>
        <taxon>Bacteria</taxon>
        <taxon>Pseudomonadati</taxon>
        <taxon>Pseudomonadota</taxon>
        <taxon>Gammaproteobacteria</taxon>
        <taxon>Pseudomonadales</taxon>
        <taxon>Marinobacteraceae</taxon>
        <taxon>Marinobacter</taxon>
    </lineage>
</organism>
<sequence length="93" mass="10352">MNCLFCSHGQMYPDTTTVTLTRGDYTVSINGIPAHICEQCHEYYLSEDVAGKVLAMADKASSSITKPDSSTTNQNFSQQYLCHYLYPNSSWNG</sequence>
<name>A0A1I3UDU0_9GAMM</name>
<dbReference type="AlphaFoldDB" id="A0A1I3UDU0"/>
<dbReference type="EMBL" id="FOSC01000006">
    <property type="protein sequence ID" value="SFJ81678.1"/>
    <property type="molecule type" value="Genomic_DNA"/>
</dbReference>
<reference evidence="1 2" key="1">
    <citation type="submission" date="2016-10" db="EMBL/GenBank/DDBJ databases">
        <authorList>
            <person name="de Groot N.N."/>
        </authorList>
    </citation>
    <scope>NUCLEOTIDE SEQUENCE [LARGE SCALE GENOMIC DNA]</scope>
    <source>
        <strain evidence="1 2">IBRC-M 10445</strain>
    </source>
</reference>
<evidence type="ECO:0000313" key="1">
    <source>
        <dbReference type="EMBL" id="SFJ81678.1"/>
    </source>
</evidence>
<dbReference type="OrthoDB" id="9812340at2"/>
<dbReference type="Gene3D" id="3.10.20.860">
    <property type="match status" value="1"/>
</dbReference>
<gene>
    <name evidence="1" type="ORF">SAMN05216429_10696</name>
</gene>
<dbReference type="CDD" id="cd12870">
    <property type="entry name" value="MqsA"/>
    <property type="match status" value="1"/>
</dbReference>